<dbReference type="FunFam" id="4.10.400.10:FF:000030">
    <property type="entry name" value="Sortilin related receptor 1"/>
    <property type="match status" value="1"/>
</dbReference>
<dbReference type="GO" id="GO:0034362">
    <property type="term" value="C:low-density lipoprotein particle"/>
    <property type="evidence" value="ECO:0007669"/>
    <property type="project" value="UniProtKB-KW"/>
</dbReference>
<dbReference type="InterPro" id="IPR051221">
    <property type="entry name" value="LDLR-related"/>
</dbReference>
<dbReference type="InterPro" id="IPR023415">
    <property type="entry name" value="LDLR_class-A_CS"/>
</dbReference>
<keyword evidence="16" id="KW-0443">Lipid metabolism</keyword>
<feature type="repeat" description="LDL-receptor class B" evidence="26">
    <location>
        <begin position="456"/>
        <end position="502"/>
    </location>
</feature>
<feature type="disulfide bond" evidence="25">
    <location>
        <begin position="312"/>
        <end position="327"/>
    </location>
</feature>
<feature type="disulfide bond" evidence="25">
    <location>
        <begin position="188"/>
        <end position="203"/>
    </location>
</feature>
<feature type="disulfide bond" evidence="25">
    <location>
        <begin position="274"/>
        <end position="289"/>
    </location>
</feature>
<evidence type="ECO:0000313" key="29">
    <source>
        <dbReference type="Ensembl" id="ENSEEEP00000058444.1"/>
    </source>
</evidence>
<dbReference type="GO" id="GO:0042562">
    <property type="term" value="F:hormone binding"/>
    <property type="evidence" value="ECO:0007669"/>
    <property type="project" value="TreeGrafter"/>
</dbReference>
<reference evidence="29 30" key="1">
    <citation type="submission" date="2020-05" db="EMBL/GenBank/DDBJ databases">
        <title>Electrophorus electricus (electric eel) genome, fEleEle1, primary haplotype.</title>
        <authorList>
            <person name="Myers G."/>
            <person name="Meyer A."/>
            <person name="Fedrigo O."/>
            <person name="Formenti G."/>
            <person name="Rhie A."/>
            <person name="Tracey A."/>
            <person name="Sims Y."/>
            <person name="Jarvis E.D."/>
        </authorList>
    </citation>
    <scope>NUCLEOTIDE SEQUENCE [LARGE SCALE GENOMIC DNA]</scope>
</reference>
<keyword evidence="8 24" id="KW-0245">EGF-like domain</keyword>
<organism evidence="29 30">
    <name type="scientific">Electrophorus electricus</name>
    <name type="common">Electric eel</name>
    <name type="synonym">Gymnotus electricus</name>
    <dbReference type="NCBI Taxonomy" id="8005"/>
    <lineage>
        <taxon>Eukaryota</taxon>
        <taxon>Metazoa</taxon>
        <taxon>Chordata</taxon>
        <taxon>Craniata</taxon>
        <taxon>Vertebrata</taxon>
        <taxon>Euteleostomi</taxon>
        <taxon>Actinopterygii</taxon>
        <taxon>Neopterygii</taxon>
        <taxon>Teleostei</taxon>
        <taxon>Ostariophysi</taxon>
        <taxon>Gymnotiformes</taxon>
        <taxon>Gymnotoidei</taxon>
        <taxon>Gymnotidae</taxon>
        <taxon>Electrophorus</taxon>
    </lineage>
</organism>
<dbReference type="PANTHER" id="PTHR22722">
    <property type="entry name" value="LOW-DENSITY LIPOPROTEIN RECEPTOR-RELATED PROTEIN 2-RELATED"/>
    <property type="match status" value="1"/>
</dbReference>
<evidence type="ECO:0000256" key="20">
    <source>
        <dbReference type="ARBA" id="ARBA00023170"/>
    </source>
</evidence>
<dbReference type="Gene3D" id="2.120.10.30">
    <property type="entry name" value="TolB, C-terminal domain"/>
    <property type="match status" value="1"/>
</dbReference>
<evidence type="ECO:0000256" key="2">
    <source>
        <dbReference type="ARBA" id="ARBA00004600"/>
    </source>
</evidence>
<dbReference type="GO" id="GO:0005905">
    <property type="term" value="C:clathrin-coated pit"/>
    <property type="evidence" value="ECO:0007669"/>
    <property type="project" value="UniProtKB-SubCell"/>
</dbReference>
<evidence type="ECO:0000259" key="28">
    <source>
        <dbReference type="PROSITE" id="PS50026"/>
    </source>
</evidence>
<keyword evidence="20" id="KW-0675">Receptor</keyword>
<dbReference type="PROSITE" id="PS01187">
    <property type="entry name" value="EGF_CA"/>
    <property type="match status" value="1"/>
</dbReference>
<evidence type="ECO:0000256" key="16">
    <source>
        <dbReference type="ARBA" id="ARBA00023098"/>
    </source>
</evidence>
<evidence type="ECO:0000256" key="3">
    <source>
        <dbReference type="ARBA" id="ARBA00004613"/>
    </source>
</evidence>
<evidence type="ECO:0000256" key="12">
    <source>
        <dbReference type="ARBA" id="ARBA00022710"/>
    </source>
</evidence>
<sequence>MHSYRVGCVCVCLLYLICICVLALLSKSILILLLVIFTIYLFLNMNLFSERQFQCGNGKCITRRWVCDGMDDCGDGSDELSTTCSESNALYHHLYHHHLHHNNQHHQPHCHCCADLDWDDPENLTIKCLSSEFSCGGRLNQCVSSRWRCDGKADCENGADEEGCVPKNCSAGEFRCGTGQCVSVMFVCDEDADCSDGSDEAACAARTCTPGSFQCHDGVCVPRLWACDGDADCADGSDEWPQNCKGQQAPPPKPCRDQEFHCGSGECVHGMWLCDGGDDCVDRSDETNCRPTCRPDEFQCNDGACVPGIRQCDGEFDCRDMSDENDCASDTNECLKDNGGCSHTCNDLKIGYECLCPDGYRLVNAKHCEDIDECANPDTCSQVCMNLPGSFKCECEAGYEMDPMTKECKAVTGNVPYLFFTNRHEVRKMKMDKSEYTCLIPQLKNVVALDMDMSSGKIFWSDLFHKTIYSTGLDKAANSSQHSTVIDSRIFTPEGLALDWIHGNLYWTDSTFRTISVATTDGTKRKTLISDGLKKPRAIVVDPQHNFMYWTDWGNPAQIEKCGLNGADRSALVTSNILWPNGITLDMVNQRLYWVDSKLHTLSSIGVNGERRHTLIIDGRKLVHPLSLTVFEEKVFWTDVSSNAIMSANRLTGKDIMIEVENLVGPEDIVVYHNLKQPNGTNWCEKGDRLNGGCEYLCLPAPQVNEHSPKYTCTCPDHMTLGPDMRTCVTGRRMTVTTAVVSPRFSVGRATVRSPDPILTTTSSTAKAWLTARAVDPELQKNLPKDTNTAEAEGIDFSNEVLPMFGAVLLWRQWRLKNTNTIHFDNPVYQKTTEDQVHICRSSSQDGYMYPSKLLSETEGCHNYGNKLSHHTQLRFHFSKNV</sequence>
<dbReference type="InterPro" id="IPR000742">
    <property type="entry name" value="EGF"/>
</dbReference>
<dbReference type="FunFam" id="4.10.400.10:FF:000116">
    <property type="entry name" value="Low-density lipoprotein receptor"/>
    <property type="match status" value="1"/>
</dbReference>
<dbReference type="PROSITE" id="PS00010">
    <property type="entry name" value="ASX_HYDROXYL"/>
    <property type="match status" value="2"/>
</dbReference>
<evidence type="ECO:0000256" key="22">
    <source>
        <dbReference type="ARBA" id="ARBA00023180"/>
    </source>
</evidence>
<evidence type="ECO:0000256" key="11">
    <source>
        <dbReference type="ARBA" id="ARBA00022692"/>
    </source>
</evidence>
<evidence type="ECO:0000256" key="15">
    <source>
        <dbReference type="ARBA" id="ARBA00023055"/>
    </source>
</evidence>
<evidence type="ECO:0000256" key="1">
    <source>
        <dbReference type="ARBA" id="ARBA00004251"/>
    </source>
</evidence>
<dbReference type="FunFam" id="4.10.400.10:FF:000113">
    <property type="entry name" value="Low-density lipoprotein receptor-related protein 8"/>
    <property type="match status" value="2"/>
</dbReference>
<dbReference type="FunFam" id="2.120.10.30:FF:000002">
    <property type="entry name" value="low-density lipoprotein receptor isoform X1"/>
    <property type="match status" value="1"/>
</dbReference>
<evidence type="ECO:0000256" key="18">
    <source>
        <dbReference type="ARBA" id="ARBA00023157"/>
    </source>
</evidence>
<dbReference type="Gene3D" id="4.10.1220.10">
    <property type="entry name" value="EGF-type module"/>
    <property type="match status" value="1"/>
</dbReference>
<dbReference type="FunFam" id="2.10.25.10:FF:000052">
    <property type="entry name" value="low-density lipoprotein receptor isoform X1"/>
    <property type="match status" value="1"/>
</dbReference>
<keyword evidence="21" id="KW-0168">Coated pit</keyword>
<dbReference type="PROSITE" id="PS50026">
    <property type="entry name" value="EGF_3"/>
    <property type="match status" value="2"/>
</dbReference>
<feature type="disulfide bond" evidence="25">
    <location>
        <begin position="55"/>
        <end position="73"/>
    </location>
</feature>
<evidence type="ECO:0000313" key="30">
    <source>
        <dbReference type="Proteomes" id="UP000314983"/>
    </source>
</evidence>
<name>A0AAY5EPF5_ELEEL</name>
<dbReference type="PROSITE" id="PS51120">
    <property type="entry name" value="LDLRB"/>
    <property type="match status" value="4"/>
</dbReference>
<dbReference type="FunFam" id="2.10.25.10:FF:000009">
    <property type="entry name" value="Low-density lipoprotein receptor isoform 1"/>
    <property type="match status" value="1"/>
</dbReference>
<keyword evidence="18 24" id="KW-1015">Disulfide bond</keyword>
<evidence type="ECO:0000256" key="19">
    <source>
        <dbReference type="ARBA" id="ARBA00023166"/>
    </source>
</evidence>
<dbReference type="InterPro" id="IPR001881">
    <property type="entry name" value="EGF-like_Ca-bd_dom"/>
</dbReference>
<dbReference type="InterPro" id="IPR000033">
    <property type="entry name" value="LDLR_classB_rpt"/>
</dbReference>
<evidence type="ECO:0000256" key="6">
    <source>
        <dbReference type="ARBA" id="ARBA00022475"/>
    </source>
</evidence>
<feature type="disulfide bond" evidence="25">
    <location>
        <begin position="215"/>
        <end position="233"/>
    </location>
</feature>
<dbReference type="PROSITE" id="PS50068">
    <property type="entry name" value="LDLRA_2"/>
    <property type="match status" value="6"/>
</dbReference>
<feature type="disulfide bond" evidence="25">
    <location>
        <begin position="293"/>
        <end position="305"/>
    </location>
</feature>
<evidence type="ECO:0000256" key="7">
    <source>
        <dbReference type="ARBA" id="ARBA00022525"/>
    </source>
</evidence>
<dbReference type="GO" id="GO:0006869">
    <property type="term" value="P:lipid transport"/>
    <property type="evidence" value="ECO:0007669"/>
    <property type="project" value="UniProtKB-KW"/>
</dbReference>
<comment type="caution">
    <text evidence="24">Lacks conserved residue(s) required for the propagation of feature annotation.</text>
</comment>
<feature type="disulfide bond" evidence="25">
    <location>
        <begin position="176"/>
        <end position="194"/>
    </location>
</feature>
<accession>A0AAY5EPF5</accession>
<dbReference type="PRINTS" id="PR00261">
    <property type="entry name" value="LDLRECEPTOR"/>
</dbReference>
<dbReference type="InterPro" id="IPR018097">
    <property type="entry name" value="EGF_Ca-bd_CS"/>
</dbReference>
<dbReference type="InterPro" id="IPR049883">
    <property type="entry name" value="NOTCH1_EGF-like"/>
</dbReference>
<keyword evidence="5" id="KW-0813">Transport</keyword>
<feature type="disulfide bond" evidence="25">
    <location>
        <begin position="208"/>
        <end position="220"/>
    </location>
</feature>
<protein>
    <recommendedName>
        <fullName evidence="28">EGF-like domain-containing protein</fullName>
    </recommendedName>
</protein>
<evidence type="ECO:0000256" key="9">
    <source>
        <dbReference type="ARBA" id="ARBA00022548"/>
    </source>
</evidence>
<dbReference type="SUPFAM" id="SSF57196">
    <property type="entry name" value="EGF/Laminin"/>
    <property type="match status" value="3"/>
</dbReference>
<dbReference type="InterPro" id="IPR002172">
    <property type="entry name" value="LDrepeatLR_classA_rpt"/>
</dbReference>
<keyword evidence="10" id="KW-0254">Endocytosis</keyword>
<keyword evidence="13" id="KW-0677">Repeat</keyword>
<dbReference type="Pfam" id="PF07645">
    <property type="entry name" value="EGF_CA"/>
    <property type="match status" value="1"/>
</dbReference>
<evidence type="ECO:0000256" key="24">
    <source>
        <dbReference type="PROSITE-ProRule" id="PRU00076"/>
    </source>
</evidence>
<dbReference type="GeneTree" id="ENSGT00940000154819"/>
<dbReference type="Ensembl" id="ENSEEET00000059779.1">
    <property type="protein sequence ID" value="ENSEEEP00000058444.1"/>
    <property type="gene ID" value="ENSEEEG00000005428.2"/>
</dbReference>
<evidence type="ECO:0000256" key="14">
    <source>
        <dbReference type="ARBA" id="ARBA00022989"/>
    </source>
</evidence>
<keyword evidence="12" id="KW-0427">LDL</keyword>
<dbReference type="Gene3D" id="4.10.400.10">
    <property type="entry name" value="Low-density Lipoprotein Receptor"/>
    <property type="match status" value="5"/>
</dbReference>
<feature type="disulfide bond" evidence="24">
    <location>
        <begin position="374"/>
        <end position="384"/>
    </location>
</feature>
<dbReference type="Gene3D" id="2.10.25.10">
    <property type="entry name" value="Laminin"/>
    <property type="match status" value="3"/>
</dbReference>
<dbReference type="CDD" id="cd00054">
    <property type="entry name" value="EGF_CA"/>
    <property type="match status" value="2"/>
</dbReference>
<feature type="repeat" description="LDL-receptor class B" evidence="26">
    <location>
        <begin position="546"/>
        <end position="589"/>
    </location>
</feature>
<dbReference type="Pfam" id="PF00058">
    <property type="entry name" value="Ldl_recept_b"/>
    <property type="match status" value="4"/>
</dbReference>
<keyword evidence="23" id="KW-0753">Steroid metabolism</keyword>
<dbReference type="Proteomes" id="UP000314983">
    <property type="component" value="Chromosome 1"/>
</dbReference>
<dbReference type="SUPFAM" id="SSF63825">
    <property type="entry name" value="YWTD domain"/>
    <property type="match status" value="1"/>
</dbReference>
<feature type="repeat" description="LDL-receptor class B" evidence="26">
    <location>
        <begin position="590"/>
        <end position="634"/>
    </location>
</feature>
<dbReference type="GO" id="GO:0006898">
    <property type="term" value="P:receptor-mediated endocytosis"/>
    <property type="evidence" value="ECO:0007669"/>
    <property type="project" value="TreeGrafter"/>
</dbReference>
<dbReference type="FunFam" id="4.10.400.10:FF:000124">
    <property type="entry name" value="Low density lipoprotein receptor"/>
    <property type="match status" value="1"/>
</dbReference>
<keyword evidence="15" id="KW-0445">Lipid transport</keyword>
<feature type="disulfide bond" evidence="25">
    <location>
        <begin position="149"/>
        <end position="164"/>
    </location>
</feature>
<evidence type="ECO:0000256" key="25">
    <source>
        <dbReference type="PROSITE-ProRule" id="PRU00124"/>
    </source>
</evidence>
<dbReference type="GO" id="GO:0005509">
    <property type="term" value="F:calcium ion binding"/>
    <property type="evidence" value="ECO:0007669"/>
    <property type="project" value="InterPro"/>
</dbReference>
<dbReference type="GO" id="GO:0008203">
    <property type="term" value="P:cholesterol metabolic process"/>
    <property type="evidence" value="ECO:0007669"/>
    <property type="project" value="UniProtKB-KW"/>
</dbReference>
<feature type="disulfide bond" evidence="25">
    <location>
        <begin position="169"/>
        <end position="181"/>
    </location>
</feature>
<feature type="domain" description="EGF-like" evidence="28">
    <location>
        <begin position="370"/>
        <end position="409"/>
    </location>
</feature>
<proteinExistence type="inferred from homology"/>
<keyword evidence="11 27" id="KW-0812">Transmembrane</keyword>
<evidence type="ECO:0000256" key="21">
    <source>
        <dbReference type="ARBA" id="ARBA00023176"/>
    </source>
</evidence>
<evidence type="ECO:0000256" key="5">
    <source>
        <dbReference type="ARBA" id="ARBA00022448"/>
    </source>
</evidence>
<keyword evidence="14 27" id="KW-1133">Transmembrane helix</keyword>
<dbReference type="InterPro" id="IPR000152">
    <property type="entry name" value="EGF-type_Asp/Asn_hydroxyl_site"/>
</dbReference>
<reference evidence="29" key="2">
    <citation type="submission" date="2025-08" db="UniProtKB">
        <authorList>
            <consortium name="Ensembl"/>
        </authorList>
    </citation>
    <scope>IDENTIFICATION</scope>
</reference>
<evidence type="ECO:0000256" key="10">
    <source>
        <dbReference type="ARBA" id="ARBA00022583"/>
    </source>
</evidence>
<dbReference type="Pfam" id="PF00057">
    <property type="entry name" value="Ldl_recept_a"/>
    <property type="match status" value="6"/>
</dbReference>
<dbReference type="SMART" id="SM00192">
    <property type="entry name" value="LDLa"/>
    <property type="match status" value="6"/>
</dbReference>
<feature type="disulfide bond" evidence="25">
    <location>
        <begin position="262"/>
        <end position="280"/>
    </location>
</feature>
<reference evidence="29" key="3">
    <citation type="submission" date="2025-09" db="UniProtKB">
        <authorList>
            <consortium name="Ensembl"/>
        </authorList>
    </citation>
    <scope>IDENTIFICATION</scope>
</reference>
<keyword evidence="22" id="KW-0325">Glycoprotein</keyword>
<keyword evidence="9" id="KW-0153">Cholesterol metabolism</keyword>
<dbReference type="SMART" id="SM00179">
    <property type="entry name" value="EGF_CA"/>
    <property type="match status" value="2"/>
</dbReference>
<dbReference type="PROSITE" id="PS01209">
    <property type="entry name" value="LDLRA_1"/>
    <property type="match status" value="4"/>
</dbReference>
<comment type="similarity">
    <text evidence="4">Belongs to the LDLR family.</text>
</comment>
<evidence type="ECO:0000256" key="17">
    <source>
        <dbReference type="ARBA" id="ARBA00023136"/>
    </source>
</evidence>
<dbReference type="CDD" id="cd00112">
    <property type="entry name" value="LDLa"/>
    <property type="match status" value="6"/>
</dbReference>
<dbReference type="GO" id="GO:0043235">
    <property type="term" value="C:receptor complex"/>
    <property type="evidence" value="ECO:0007669"/>
    <property type="project" value="TreeGrafter"/>
</dbReference>
<dbReference type="SMART" id="SM00135">
    <property type="entry name" value="LY"/>
    <property type="match status" value="5"/>
</dbReference>
<dbReference type="PROSITE" id="PS01186">
    <property type="entry name" value="EGF_2"/>
    <property type="match status" value="2"/>
</dbReference>
<keyword evidence="17 27" id="KW-0472">Membrane</keyword>
<feature type="transmembrane region" description="Helical" evidence="27">
    <location>
        <begin position="12"/>
        <end position="43"/>
    </location>
</feature>
<feature type="disulfide bond" evidence="25">
    <location>
        <begin position="255"/>
        <end position="267"/>
    </location>
</feature>
<dbReference type="InterPro" id="IPR036055">
    <property type="entry name" value="LDL_receptor-like_sf"/>
</dbReference>
<evidence type="ECO:0000256" key="8">
    <source>
        <dbReference type="ARBA" id="ARBA00022536"/>
    </source>
</evidence>
<dbReference type="InterPro" id="IPR011042">
    <property type="entry name" value="6-blade_b-propeller_TolB-like"/>
</dbReference>
<dbReference type="Pfam" id="PF14670">
    <property type="entry name" value="FXa_inhibition"/>
    <property type="match status" value="1"/>
</dbReference>
<feature type="repeat" description="LDL-receptor class B" evidence="26">
    <location>
        <begin position="503"/>
        <end position="545"/>
    </location>
</feature>
<keyword evidence="19" id="KW-1207">Sterol metabolism</keyword>
<gene>
    <name evidence="29" type="primary">LRP4</name>
</gene>
<evidence type="ECO:0000256" key="27">
    <source>
        <dbReference type="SAM" id="Phobius"/>
    </source>
</evidence>
<dbReference type="GO" id="GO:0016324">
    <property type="term" value="C:apical plasma membrane"/>
    <property type="evidence" value="ECO:0007669"/>
    <property type="project" value="TreeGrafter"/>
</dbReference>
<dbReference type="SUPFAM" id="SSF57424">
    <property type="entry name" value="LDL receptor-like module"/>
    <property type="match status" value="6"/>
</dbReference>
<keyword evidence="30" id="KW-1185">Reference proteome</keyword>
<dbReference type="AlphaFoldDB" id="A0AAY5EPF5"/>
<dbReference type="SMART" id="SM00181">
    <property type="entry name" value="EGF"/>
    <property type="match status" value="3"/>
</dbReference>
<evidence type="ECO:0000256" key="26">
    <source>
        <dbReference type="PROSITE-ProRule" id="PRU00461"/>
    </source>
</evidence>
<keyword evidence="6" id="KW-1003">Cell membrane</keyword>
<keyword evidence="7" id="KW-0964">Secreted</keyword>
<feature type="domain" description="EGF-like" evidence="28">
    <location>
        <begin position="330"/>
        <end position="369"/>
    </location>
</feature>
<dbReference type="PANTHER" id="PTHR22722:SF15">
    <property type="entry name" value="LOW-DENSITY LIPOPROTEIN RECEPTOR-RELATED"/>
    <property type="match status" value="1"/>
</dbReference>
<feature type="disulfide bond" evidence="25">
    <location>
        <begin position="300"/>
        <end position="318"/>
    </location>
</feature>
<comment type="subcellular location">
    <subcellularLocation>
        <location evidence="1">Cell membrane</location>
        <topology evidence="1">Single-pass type I membrane protein</topology>
    </subcellularLocation>
    <subcellularLocation>
        <location evidence="2">Membrane</location>
        <location evidence="2">Clathrin-coated pit</location>
    </subcellularLocation>
    <subcellularLocation>
        <location evidence="3">Secreted</location>
    </subcellularLocation>
</comment>
<evidence type="ECO:0000256" key="4">
    <source>
        <dbReference type="ARBA" id="ARBA00009939"/>
    </source>
</evidence>
<evidence type="ECO:0000256" key="23">
    <source>
        <dbReference type="ARBA" id="ARBA00023221"/>
    </source>
</evidence>
<evidence type="ECO:0000256" key="13">
    <source>
        <dbReference type="ARBA" id="ARBA00022737"/>
    </source>
</evidence>